<dbReference type="PANTHER" id="PTHR31139">
    <property type="entry name" value="ECTOPIC P GRANULES PROTEIN 5 HOMOLOG"/>
    <property type="match status" value="1"/>
</dbReference>
<name>A0A976FMN1_BRELC</name>
<dbReference type="InterPro" id="IPR051436">
    <property type="entry name" value="Autophagy-related_EPG5"/>
</dbReference>
<reference evidence="6 7" key="1">
    <citation type="journal article" date="2021" name="Genome Biol.">
        <title>AFLAP: assembly-free linkage analysis pipeline using k-mers from genome sequencing data.</title>
        <authorList>
            <person name="Fletcher K."/>
            <person name="Zhang L."/>
            <person name="Gil J."/>
            <person name="Han R."/>
            <person name="Cavanaugh K."/>
            <person name="Michelmore R."/>
        </authorList>
    </citation>
    <scope>NUCLEOTIDE SEQUENCE [LARGE SCALE GENOMIC DNA]</scope>
    <source>
        <strain evidence="6 7">SF5</strain>
    </source>
</reference>
<feature type="compositionally biased region" description="Basic and acidic residues" evidence="4">
    <location>
        <begin position="1234"/>
        <end position="1249"/>
    </location>
</feature>
<dbReference type="RefSeq" id="XP_067819117.1">
    <property type="nucleotide sequence ID" value="XM_067965692.1"/>
</dbReference>
<dbReference type="GO" id="GO:0005737">
    <property type="term" value="C:cytoplasm"/>
    <property type="evidence" value="ECO:0007669"/>
    <property type="project" value="TreeGrafter"/>
</dbReference>
<dbReference type="PANTHER" id="PTHR31139:SF4">
    <property type="entry name" value="ECTOPIC P GRANULES PROTEIN 5 HOMOLOG"/>
    <property type="match status" value="1"/>
</dbReference>
<feature type="coiled-coil region" evidence="3">
    <location>
        <begin position="1609"/>
        <end position="1636"/>
    </location>
</feature>
<evidence type="ECO:0000313" key="6">
    <source>
        <dbReference type="EMBL" id="TDH69618.1"/>
    </source>
</evidence>
<evidence type="ECO:0000256" key="1">
    <source>
        <dbReference type="ARBA" id="ARBA00010948"/>
    </source>
</evidence>
<accession>A0A976FMN1</accession>
<organism evidence="6 7">
    <name type="scientific">Bremia lactucae</name>
    <name type="common">Lettuce downy mildew</name>
    <dbReference type="NCBI Taxonomy" id="4779"/>
    <lineage>
        <taxon>Eukaryota</taxon>
        <taxon>Sar</taxon>
        <taxon>Stramenopiles</taxon>
        <taxon>Oomycota</taxon>
        <taxon>Peronosporomycetes</taxon>
        <taxon>Peronosporales</taxon>
        <taxon>Peronosporaceae</taxon>
        <taxon>Bremia</taxon>
    </lineage>
</organism>
<dbReference type="Proteomes" id="UP000294530">
    <property type="component" value="Unassembled WGS sequence"/>
</dbReference>
<gene>
    <name evidence="6" type="ORF">CCR75_007634</name>
</gene>
<evidence type="ECO:0000313" key="7">
    <source>
        <dbReference type="Proteomes" id="UP000294530"/>
    </source>
</evidence>
<evidence type="ECO:0000259" key="5">
    <source>
        <dbReference type="Pfam" id="PF26573"/>
    </source>
</evidence>
<feature type="domain" description="Epg5-like TPR" evidence="5">
    <location>
        <begin position="1648"/>
        <end position="1789"/>
    </location>
</feature>
<dbReference type="KEGG" id="blac:94351363"/>
<feature type="region of interest" description="Disordered" evidence="4">
    <location>
        <begin position="1222"/>
        <end position="1249"/>
    </location>
</feature>
<keyword evidence="3" id="KW-0175">Coiled coil</keyword>
<dbReference type="GO" id="GO:0097352">
    <property type="term" value="P:autophagosome maturation"/>
    <property type="evidence" value="ECO:0007669"/>
    <property type="project" value="TreeGrafter"/>
</dbReference>
<keyword evidence="2" id="KW-0072">Autophagy</keyword>
<dbReference type="InterPro" id="IPR058750">
    <property type="entry name" value="TPR_Epg5"/>
</dbReference>
<comment type="caution">
    <text evidence="6">The sequence shown here is derived from an EMBL/GenBank/DDBJ whole genome shotgun (WGS) entry which is preliminary data.</text>
</comment>
<evidence type="ECO:0000256" key="3">
    <source>
        <dbReference type="SAM" id="Coils"/>
    </source>
</evidence>
<dbReference type="OrthoDB" id="75419at2759"/>
<keyword evidence="7" id="KW-1185">Reference proteome</keyword>
<sequence length="3283" mass="369886">MNFKNQVIENAQETMYASTNSGHIHAAPSAPALENDDSERVEAKVEQQRLQTSTLRAFHEISVLAEVATDEPSAPLENDLVLPATTPTAPSLSPTTSKKLCRLALPQQNSEKSPSVARKSMNGAISSNVATYSNGATDTNVSILVTVEEASAAVRNSFSKSHLNEQKATLYPSLPLEEHARDCIVERVENDANAKYKQLLRQNLTRVKLEPFVNYEMNLLRTEASQKRQEMKMRHIETNKGELYARLERYLFSEYLLHMAASSMEGLKRKMDVLLKKVWTLEKKRLTMSKRCGDHVAMEQQMEFQTAKLETLHLARLKSHLDQLRQLRTVEASIHTSDRAISYFQVEQYLTRVLQDPNLVAHVNKMRSCCGGSNGREDLDLVPEGVNFYGGISHGSLLAAIVDHLKYCLDVLIFFEKKVTLEEEGVFSRVPQSFYRGELIWQHTQTKGHSSGMERKTKCYACGYINGEMKTHQWCKRCESCDVVLYIPPSSVATKSSEWYSSVLRFRQSLQKWISICVQSLIRTTSLQNMPYLLMHVMYLPRISTDERSWFLRFFQFPRAMVRTDGSLCNEWSEDLVDHYIAMLHLVFHPEKLRQMATIVSSKPSNATKAANSAEIGVVDKNGLVSPEWVLLENPTMLDRYFLSDEDFVAVLNQFPNTFAFGQVFRCTLDVKKSFSRALTLVHELTNSLRAFQEFEQLPTRIAQLLGQLLCEAAEVAGSGRATATISKEYALYPTLFDQLVLASLNGLMAVECNRAAWRSLHLIPFGALSELAKWDVVALLLFNLNSIPHEAKTASGWMRFVGKPTSQDVDTRALVRQHLYDLIDSDTESSLCLLNAVASIAASCTTQTLDDRHDLVVVAVHELFMAGFTVESCQQALGANGERAAEPLSILCLAHPWVLSLLITLLYKFHKCAATWIHIFETFPINRWMPTHQDLVNLQEWLLLKDTSAPRSALARFLLDHINWEYDVKMQRLFTDAMLHRQVALMVAEALVLYKTRKERASDSESVMMLSGGISPQKLEVTSIAKSIRRALWFNESVDFEKWCWKLMLKLRFYSPKEHEPLLPLIDLRHDRTREALTLRRWFAGASVLRVLRSRKVLPFYRSHEDHIKRSGGTDKKEQDTVALESGRSTGVPIHHENRLLLTPNNMKSGDSDTTVSATVASRTEPIVAYVICQLTTFVFSDRLDRWEPLLVLLKSELFDAAIKVLENIIPVLSRRGEMKNDLISQPDGSVTHSEKNEEAASSDETKTEAGALLSDNAIAVELDYEVEVCMAAMQALSTDELLSLLDSLHEFSYINTDELHRMQEVLKKGYIGGWESTAKARILAKLRFVRECSRYLHPVVLPALINECFPQSSPVFVTTSALYHGAISWISSTLGGENSTGALSPSAASSTSAALLIRNSSLTATPAPVVFLSGGDYSMSTTSLCAFIRRSFEYSVDDSRLLQSMQFWAKSLLQVPFWYENAAFRHVLDVMLQCSMEKSFESSLLNKSVHDSDKSDLLSELVALIQATFDAFCQRIARREEARDPELQFLENESVVVMSFLPAATTSATFASIFRDTDDVAQYIGGCPYLSFWILLVETQKEVPLFLAMGQLMIKYEPKTMKKIEKMKRVKGKLAAALGQYNAVENEEKEQRDEALDGTSRLSDAFQFSHTSMDSLSQYKIYRWCNYCLDLPESEPLQIIYWQVFFALYFATAGSFRVYGHHFLDHTGVRSPKHVHLRTCLQMKLRKLVSYCSNQAQVALTATGTSSHSQTDCHFGSSADLKEPKYAHYVALSQLYTAMDAWMEERDPNMWLKEDNLTSLPRLYEVERLKEVLLLSDALLCNSSHAITWSQLRLWTDLCGFEFTRRRINPTIIGGKSSSADTMAQSLTMPLAPVGEEDDFSFVEEATEYSKQRHGFGGVYGLTSLTIRPLPLLSDWCSSLCLTKLPTVSVTLTKDQCRLTPSIALDHVGLNAVAMKFSENLSTILALDSELMESVSQLYVSKARTVMQNVPCHEGTQCRSPAAFKFEYLEWMMDPRMDDMILSIRAQGERCDLPSMVRPSEISSRSHHGDELHENRDLALPASVTATEFLQLDGKYDVVLMQILLIDQVVRALGMELQRLKKMLEKEALVKTVAIEAHVDVSEQTRGAAVEELTPLQKTEQELKCLHSKGLEWFHLLTNLDTKLLRSVPSVREALWRSVKQLGRSFVCIDERETCTLLQLMLQDPSRIHLLSDCFCPSAAPSRFVEMFAMLMSPSNSSKLSSEQKLTLLYRFDFQTWLQSKTSQTQFKFDRDTILCIILKDVRVQFPADRNLVETAQKAKDTIVLDHLNQVLRVYAKILLVICSAHLADHVETMIRAVVDVQDDYQFQSSSVSSGGLLPCSDSRDEITESALTALPRPVDAVVWEALGGIPISTWKELAFVQIEACVTFLSQHMLTIRWQGGIWSSRRQSTSGEFSRNTKDASSASTGALTTYPLVYWQRLGVLKSLLDLFALFCRVAPEHHQWSIISLCFEPLLSTLYQPATSAEGSASSAPWSEHDSVSTGTSICSSFVAICSEYLKPSIYRSIGSSPSQHNELTPTTKLSQIWSFYLTALVPHAPMHICKHIYQYLTRLAWEHWCLTLEVVQQMCALVQTEKQQLSRVAIESTDEIVPPLASRLSPYPFVSWLVRDILCRTTWKATNTWLDAQSESICSSFLLAFAKLCIELVLDMPHFQLQSGPAVSANALPPYFMNFMIQQAVFWRKWKMTMEDLKDLQQFTLEALKEPIYSRKQSRMGIVSTELFPMAPSAATMQDAFTRLQLVLRLFGQITAMHHEKLLYRESLSRVNLFVNLLFGVYDGGTVRLRDNRDSTDHDAWLLVLYGATCTALYEKLDEIAQLDKVEKNVEKCDKILNARDVSTQGSITEEDLTITIASVLRFCNLSIVEPFFQQMQRFAGNGQSRGAVSGTTCLNWSKCGTVVFVEIDVLLRDYASCPKAFAKPKETALCGDHVAIGGKDVAKTGDARTPSADAIGIYLGKILWSFLAFRGGELACLAACGRALASVHVMSHVAEKCIEKWIIEERRDTWEALTRRLQVPELSSDEFEASCLEHGNLLTLLVLFLQQLRRAPVLTESLSLALLTKVMNWMARARIDSSPVAQMKFLFLTAKVTSFVCKPLATILPSTLKKQMLRQLSDLLLESGHARRHNGLMKAIGLGGALQYGIEFHVSCLAAGIFLRLQTRSSAPLRVTNRIPLNMTRTTAKHVHALETMLQSKDAFQLGRRVDGVVLFAGDAQRSLADHDEFFVTLFSSTYPSQGWLLAKCWS</sequence>
<evidence type="ECO:0000256" key="2">
    <source>
        <dbReference type="ARBA" id="ARBA00023006"/>
    </source>
</evidence>
<protein>
    <recommendedName>
        <fullName evidence="5">Epg5-like TPR domain-containing protein</fullName>
    </recommendedName>
</protein>
<proteinExistence type="inferred from homology"/>
<feature type="region of interest" description="Disordered" evidence="4">
    <location>
        <begin position="20"/>
        <end position="39"/>
    </location>
</feature>
<dbReference type="GeneID" id="94351363"/>
<feature type="compositionally biased region" description="Polar residues" evidence="4">
    <location>
        <begin position="1224"/>
        <end position="1233"/>
    </location>
</feature>
<dbReference type="EMBL" id="SHOA02000016">
    <property type="protein sequence ID" value="TDH69618.1"/>
    <property type="molecule type" value="Genomic_DNA"/>
</dbReference>
<dbReference type="Pfam" id="PF26573">
    <property type="entry name" value="TPR_Epg5_2"/>
    <property type="match status" value="1"/>
</dbReference>
<evidence type="ECO:0000256" key="4">
    <source>
        <dbReference type="SAM" id="MobiDB-lite"/>
    </source>
</evidence>
<comment type="similarity">
    <text evidence="1">Belongs to the EPG5 family.</text>
</comment>